<dbReference type="Gene3D" id="2.10.25.10">
    <property type="entry name" value="Laminin"/>
    <property type="match status" value="4"/>
</dbReference>
<dbReference type="Gene3D" id="6.20.200.20">
    <property type="match status" value="2"/>
</dbReference>
<dbReference type="SMART" id="SM00179">
    <property type="entry name" value="EGF_CA"/>
    <property type="match status" value="3"/>
</dbReference>
<dbReference type="GO" id="GO:0005737">
    <property type="term" value="C:cytoplasm"/>
    <property type="evidence" value="ECO:0007669"/>
    <property type="project" value="TreeGrafter"/>
</dbReference>
<keyword evidence="4" id="KW-0732">Signal</keyword>
<evidence type="ECO:0000259" key="11">
    <source>
        <dbReference type="PROSITE" id="PS50184"/>
    </source>
</evidence>
<dbReference type="Pfam" id="PF00093">
    <property type="entry name" value="VWC"/>
    <property type="match status" value="2"/>
</dbReference>
<dbReference type="OMA" id="SSCEGQC"/>
<feature type="region of interest" description="Disordered" evidence="9">
    <location>
        <begin position="52"/>
        <end position="81"/>
    </location>
</feature>
<evidence type="ECO:0000256" key="7">
    <source>
        <dbReference type="ARBA" id="ARBA00023180"/>
    </source>
</evidence>
<dbReference type="GO" id="GO:0005509">
    <property type="term" value="F:calcium ion binding"/>
    <property type="evidence" value="ECO:0007669"/>
    <property type="project" value="InterPro"/>
</dbReference>
<evidence type="ECO:0000256" key="9">
    <source>
        <dbReference type="SAM" id="MobiDB-lite"/>
    </source>
</evidence>
<dbReference type="SMART" id="SM00181">
    <property type="entry name" value="EGF"/>
    <property type="match status" value="4"/>
</dbReference>
<dbReference type="PROSITE" id="PS01186">
    <property type="entry name" value="EGF_2"/>
    <property type="match status" value="2"/>
</dbReference>
<evidence type="ECO:0000313" key="13">
    <source>
        <dbReference type="Proteomes" id="UP000694409"/>
    </source>
</evidence>
<dbReference type="InterPro" id="IPR001881">
    <property type="entry name" value="EGF-like_Ca-bd_dom"/>
</dbReference>
<dbReference type="InterPro" id="IPR018097">
    <property type="entry name" value="EGF_Ca-bd_CS"/>
</dbReference>
<accession>A0A8C9N688</accession>
<dbReference type="Pfam" id="PF14670">
    <property type="entry name" value="FXa_inhibition"/>
    <property type="match status" value="1"/>
</dbReference>
<keyword evidence="7" id="KW-0325">Glycoprotein</keyword>
<evidence type="ECO:0000313" key="12">
    <source>
        <dbReference type="Ensembl" id="ENSSCAP00000013189.1"/>
    </source>
</evidence>
<dbReference type="Pfam" id="PF07645">
    <property type="entry name" value="EGF_CA"/>
    <property type="match status" value="1"/>
</dbReference>
<comment type="caution">
    <text evidence="8">Lacks conserved residue(s) required for the propagation of feature annotation.</text>
</comment>
<dbReference type="PROSITE" id="PS50026">
    <property type="entry name" value="EGF_3"/>
    <property type="match status" value="3"/>
</dbReference>
<evidence type="ECO:0000256" key="1">
    <source>
        <dbReference type="ARBA" id="ARBA00004613"/>
    </source>
</evidence>
<dbReference type="GeneTree" id="ENSGT00940000165409"/>
<evidence type="ECO:0000259" key="10">
    <source>
        <dbReference type="PROSITE" id="PS50026"/>
    </source>
</evidence>
<evidence type="ECO:0000256" key="2">
    <source>
        <dbReference type="ARBA" id="ARBA00022525"/>
    </source>
</evidence>
<feature type="compositionally biased region" description="Pro residues" evidence="9">
    <location>
        <begin position="511"/>
        <end position="521"/>
    </location>
</feature>
<name>A0A8C9N688_SERCA</name>
<dbReference type="GO" id="GO:0005576">
    <property type="term" value="C:extracellular region"/>
    <property type="evidence" value="ECO:0007669"/>
    <property type="project" value="UniProtKB-SubCell"/>
</dbReference>
<dbReference type="SMART" id="SM00215">
    <property type="entry name" value="VWC_out"/>
    <property type="match status" value="2"/>
</dbReference>
<keyword evidence="13" id="KW-1185">Reference proteome</keyword>
<keyword evidence="3 8" id="KW-0245">EGF-like domain</keyword>
<dbReference type="FunFam" id="2.10.25.10:FF:000545">
    <property type="entry name" value="von Willebrand factor C and EGF domain-containing protein"/>
    <property type="match status" value="1"/>
</dbReference>
<reference evidence="12" key="2">
    <citation type="submission" date="2025-09" db="UniProtKB">
        <authorList>
            <consortium name="Ensembl"/>
        </authorList>
    </citation>
    <scope>IDENTIFICATION</scope>
</reference>
<feature type="domain" description="EGF-like" evidence="10">
    <location>
        <begin position="378"/>
        <end position="416"/>
    </location>
</feature>
<feature type="domain" description="VWFC" evidence="11">
    <location>
        <begin position="536"/>
        <end position="593"/>
    </location>
</feature>
<sequence length="829" mass="87225">MGSIIYLPPTFASFSALGWGHGAGGNVGVTRVGCPATSLSLLDASHHPVSTWALSPPRGSPCRAGKAAQRSEKEQEEEGWGEAMPDLCQMWERREGGTPFPLLPKPGGDPVPRRAARAGMAGMPPLAPVERDNLGVTSGPPSGFGGGWVGAAGDPPRSRPPPIPHCSRLGGRRRSRAKGQREGRREGGRRDVLEPPVMLVELLFQAACVSLFLSSGQGRVYPARKKPASFAVERRRVGPHVCFPGSGSGCCPGWMLSPGSGKCTLPLCSFGCGGGSCIAPNLCMCPDGEQGITCPEPPGTCGEYGCDLSCNHGGCQEVARVCPVGFSMAETANGVRCTDIDECQSAACEGTCVNTEGGFACECGAGRELSADRRSCQDTDECQATPCQHRCENSVGSYRCSCRPGYHLHGNRHSCVDVDECRWPGTRRSCQHSCHNIPGSFRCSCRPGYRLSADRVSCEGYPKSILAPSPILQSLQHPPTLVLLPPGSHLLPRGSPSPHLPVAAPGTQFPPSSPSLSPEPFPRAMGAPGTSIPPSRHCWHRGISREPSSHWTEPGCQSCTCQEGQVLCDTVSCSVPCSHPLPAPAGGCCPTCTGCLHEGVARAEGDVFSPSDENCTVCVCLAGNVSCLSPECPPGSCPSPSPADCCSCNPAKCDFRGRTYAHGARFSLDGDDCTTCVCQGGEVECSFTPCPMLDCPQHQRQLGPGQCCSTCRDPPAPAGCFLDDNGVEFPVGQIWSPGDPCRRLRELPAHGLCGDVSLSHPHSRAVLPRLLCRLYLHGEDLFQQRDLPVSAGSLPELHLPAGLGSLLAPGMCHCVLLPLPPRGSVLPCL</sequence>
<feature type="domain" description="VWFC" evidence="11">
    <location>
        <begin position="651"/>
        <end position="712"/>
    </location>
</feature>
<dbReference type="Proteomes" id="UP000694409">
    <property type="component" value="Unassembled WGS sequence"/>
</dbReference>
<dbReference type="SUPFAM" id="SSF57603">
    <property type="entry name" value="FnI-like domain"/>
    <property type="match status" value="3"/>
</dbReference>
<evidence type="ECO:0000256" key="3">
    <source>
        <dbReference type="ARBA" id="ARBA00022536"/>
    </source>
</evidence>
<dbReference type="InterPro" id="IPR009030">
    <property type="entry name" value="Growth_fac_rcpt_cys_sf"/>
</dbReference>
<evidence type="ECO:0000256" key="4">
    <source>
        <dbReference type="ARBA" id="ARBA00022729"/>
    </source>
</evidence>
<reference evidence="12" key="1">
    <citation type="submission" date="2025-08" db="UniProtKB">
        <authorList>
            <consortium name="Ensembl"/>
        </authorList>
    </citation>
    <scope>IDENTIFICATION</scope>
</reference>
<keyword evidence="5" id="KW-0677">Repeat</keyword>
<dbReference type="FunFam" id="2.10.25.10:FF:000240">
    <property type="entry name" value="Vitamin K-dependent protein S"/>
    <property type="match status" value="1"/>
</dbReference>
<keyword evidence="6" id="KW-1015">Disulfide bond</keyword>
<dbReference type="PROSITE" id="PS50184">
    <property type="entry name" value="VWFC_2"/>
    <property type="match status" value="3"/>
</dbReference>
<feature type="region of interest" description="Disordered" evidence="9">
    <location>
        <begin position="490"/>
        <end position="521"/>
    </location>
</feature>
<evidence type="ECO:0000256" key="5">
    <source>
        <dbReference type="ARBA" id="ARBA00022737"/>
    </source>
</evidence>
<dbReference type="SUPFAM" id="SSF57184">
    <property type="entry name" value="Growth factor receptor domain"/>
    <property type="match status" value="1"/>
</dbReference>
<dbReference type="InterPro" id="IPR000152">
    <property type="entry name" value="EGF-type_Asp/Asn_hydroxyl_site"/>
</dbReference>
<comment type="subcellular location">
    <subcellularLocation>
        <location evidence="1">Secreted</location>
    </subcellularLocation>
</comment>
<feature type="region of interest" description="Disordered" evidence="9">
    <location>
        <begin position="123"/>
        <end position="190"/>
    </location>
</feature>
<dbReference type="CDD" id="cd00054">
    <property type="entry name" value="EGF_CA"/>
    <property type="match status" value="3"/>
</dbReference>
<feature type="region of interest" description="Disordered" evidence="9">
    <location>
        <begin position="97"/>
        <end position="116"/>
    </location>
</feature>
<feature type="domain" description="EGF-like" evidence="10">
    <location>
        <begin position="339"/>
        <end position="377"/>
    </location>
</feature>
<dbReference type="InterPro" id="IPR049883">
    <property type="entry name" value="NOTCH1_EGF-like"/>
</dbReference>
<dbReference type="PANTHER" id="PTHR47333:SF1">
    <property type="entry name" value="VON WILLEBRAND FACTOR C AND EGF DOMAIN-CONTAINING PROTEIN"/>
    <property type="match status" value="1"/>
</dbReference>
<dbReference type="InterPro" id="IPR001007">
    <property type="entry name" value="VWF_dom"/>
</dbReference>
<dbReference type="PROSITE" id="PS01187">
    <property type="entry name" value="EGF_CA"/>
    <property type="match status" value="1"/>
</dbReference>
<protein>
    <submittedName>
        <fullName evidence="12">von Willebrand factor C and EGF domains</fullName>
    </submittedName>
</protein>
<dbReference type="PROSITE" id="PS01208">
    <property type="entry name" value="VWFC_1"/>
    <property type="match status" value="2"/>
</dbReference>
<dbReference type="AlphaFoldDB" id="A0A8C9N688"/>
<dbReference type="FunFam" id="2.10.25.10:FF:000361">
    <property type="entry name" value="von Willebrand factor C and EGF domain-containing protein"/>
    <property type="match status" value="1"/>
</dbReference>
<organism evidence="12 13">
    <name type="scientific">Serinus canaria</name>
    <name type="common">Island canary</name>
    <name type="synonym">Fringilla canaria</name>
    <dbReference type="NCBI Taxonomy" id="9135"/>
    <lineage>
        <taxon>Eukaryota</taxon>
        <taxon>Metazoa</taxon>
        <taxon>Chordata</taxon>
        <taxon>Craniata</taxon>
        <taxon>Vertebrata</taxon>
        <taxon>Euteleostomi</taxon>
        <taxon>Archelosauria</taxon>
        <taxon>Archosauria</taxon>
        <taxon>Dinosauria</taxon>
        <taxon>Saurischia</taxon>
        <taxon>Theropoda</taxon>
        <taxon>Coelurosauria</taxon>
        <taxon>Aves</taxon>
        <taxon>Neognathae</taxon>
        <taxon>Neoaves</taxon>
        <taxon>Telluraves</taxon>
        <taxon>Australaves</taxon>
        <taxon>Passeriformes</taxon>
        <taxon>Passeroidea</taxon>
        <taxon>Fringillidae</taxon>
        <taxon>Carduelinae</taxon>
        <taxon>Serinus</taxon>
    </lineage>
</organism>
<dbReference type="InterPro" id="IPR052080">
    <property type="entry name" value="vWF_C/EGF_Fibrillin"/>
</dbReference>
<evidence type="ECO:0000256" key="8">
    <source>
        <dbReference type="PROSITE-ProRule" id="PRU00076"/>
    </source>
</evidence>
<dbReference type="FunFam" id="2.10.70.10:FF:000051">
    <property type="entry name" value="von Willebrand factor C and EGF domain-containing protein"/>
    <property type="match status" value="1"/>
</dbReference>
<feature type="domain" description="EGF-like" evidence="10">
    <location>
        <begin position="417"/>
        <end position="459"/>
    </location>
</feature>
<dbReference type="Ensembl" id="ENSSCAT00000014841.1">
    <property type="protein sequence ID" value="ENSSCAP00000013189.1"/>
    <property type="gene ID" value="ENSSCAG00000009819.1"/>
</dbReference>
<proteinExistence type="predicted"/>
<dbReference type="GO" id="GO:0098586">
    <property type="term" value="P:cellular response to virus"/>
    <property type="evidence" value="ECO:0007669"/>
    <property type="project" value="TreeGrafter"/>
</dbReference>
<dbReference type="InterPro" id="IPR026823">
    <property type="entry name" value="cEGF"/>
</dbReference>
<evidence type="ECO:0000256" key="6">
    <source>
        <dbReference type="ARBA" id="ARBA00023157"/>
    </source>
</evidence>
<dbReference type="PANTHER" id="PTHR47333">
    <property type="entry name" value="VON WILLEBRAND FACTOR C AND EGF DOMAIN-CONTAINING PROTEIN"/>
    <property type="match status" value="1"/>
</dbReference>
<keyword evidence="2" id="KW-0964">Secreted</keyword>
<dbReference type="Gene3D" id="2.10.70.10">
    <property type="entry name" value="Complement Module, domain 1"/>
    <property type="match status" value="1"/>
</dbReference>
<dbReference type="Pfam" id="PF12662">
    <property type="entry name" value="cEGF"/>
    <property type="match status" value="1"/>
</dbReference>
<dbReference type="PROSITE" id="PS00010">
    <property type="entry name" value="ASX_HYDROXYL"/>
    <property type="match status" value="3"/>
</dbReference>
<dbReference type="InterPro" id="IPR000742">
    <property type="entry name" value="EGF"/>
</dbReference>
<feature type="domain" description="VWFC" evidence="11">
    <location>
        <begin position="593"/>
        <end position="654"/>
    </location>
</feature>
<dbReference type="SMART" id="SM00214">
    <property type="entry name" value="VWC"/>
    <property type="match status" value="3"/>
</dbReference>
<feature type="compositionally biased region" description="Basic and acidic residues" evidence="9">
    <location>
        <begin position="179"/>
        <end position="190"/>
    </location>
</feature>